<dbReference type="AlphaFoldDB" id="A0A4S4LA74"/>
<protein>
    <submittedName>
        <fullName evidence="2">Uncharacterized protein</fullName>
    </submittedName>
</protein>
<dbReference type="Proteomes" id="UP000310158">
    <property type="component" value="Unassembled WGS sequence"/>
</dbReference>
<accession>A0A4S4LA74</accession>
<dbReference type="EMBL" id="SGPL01000735">
    <property type="protein sequence ID" value="THH07951.1"/>
    <property type="molecule type" value="Genomic_DNA"/>
</dbReference>
<reference evidence="2 3" key="1">
    <citation type="submission" date="2019-02" db="EMBL/GenBank/DDBJ databases">
        <title>Genome sequencing of the rare red list fungi Bondarzewia mesenterica.</title>
        <authorList>
            <person name="Buettner E."/>
            <person name="Kellner H."/>
        </authorList>
    </citation>
    <scope>NUCLEOTIDE SEQUENCE [LARGE SCALE GENOMIC DNA]</scope>
    <source>
        <strain evidence="2 3">DSM 108281</strain>
    </source>
</reference>
<keyword evidence="3" id="KW-1185">Reference proteome</keyword>
<evidence type="ECO:0000313" key="2">
    <source>
        <dbReference type="EMBL" id="THH07951.1"/>
    </source>
</evidence>
<evidence type="ECO:0000313" key="3">
    <source>
        <dbReference type="Proteomes" id="UP000310158"/>
    </source>
</evidence>
<feature type="region of interest" description="Disordered" evidence="1">
    <location>
        <begin position="32"/>
        <end position="74"/>
    </location>
</feature>
<sequence length="74" mass="7848">MPYAPPPSITLFTHKMKDEGIMDVRVKDKGKKMGEELGLSEGPMDLDSKADANGEANPSEDSTLMDKGGVIGAP</sequence>
<comment type="caution">
    <text evidence="2">The sequence shown here is derived from an EMBL/GenBank/DDBJ whole genome shotgun (WGS) entry which is preliminary data.</text>
</comment>
<gene>
    <name evidence="2" type="ORF">EW146_g9151</name>
</gene>
<organism evidence="2 3">
    <name type="scientific">Bondarzewia mesenterica</name>
    <dbReference type="NCBI Taxonomy" id="1095465"/>
    <lineage>
        <taxon>Eukaryota</taxon>
        <taxon>Fungi</taxon>
        <taxon>Dikarya</taxon>
        <taxon>Basidiomycota</taxon>
        <taxon>Agaricomycotina</taxon>
        <taxon>Agaricomycetes</taxon>
        <taxon>Russulales</taxon>
        <taxon>Bondarzewiaceae</taxon>
        <taxon>Bondarzewia</taxon>
    </lineage>
</organism>
<proteinExistence type="predicted"/>
<name>A0A4S4LA74_9AGAM</name>
<evidence type="ECO:0000256" key="1">
    <source>
        <dbReference type="SAM" id="MobiDB-lite"/>
    </source>
</evidence>